<evidence type="ECO:0000256" key="2">
    <source>
        <dbReference type="ARBA" id="ARBA00022801"/>
    </source>
</evidence>
<keyword evidence="3" id="KW-0732">Signal</keyword>
<keyword evidence="2 3" id="KW-0378">Hydrolase</keyword>
<accession>A0A1Y2I9F9</accession>
<dbReference type="SUPFAM" id="SSF53474">
    <property type="entry name" value="alpha/beta-Hydrolases"/>
    <property type="match status" value="1"/>
</dbReference>
<name>A0A1Y2I9F9_TRAC3</name>
<sequence>MRSSSLTSWCFAFASTFALLPASASSVPVVTLDNATVIGTVQGPVTSYFGIPFAEPPVGDLRLRLPKPITAYDNGTINATQPATQCPQLVPAIRSDAPQNIVQDMLGYFSVDFGTSDIPQSEDCLSISVQLPTGTKPGDKLPVLALIFGGGFTFGSTAQNPGNGVVERSIELDQPIIFVSMNYRVGAFGFLGGKEIKEAGVGNLGLHDQRVALRWIREHISTFGGDPDKVTIWGVSAGAISVASQMITNGGDNEGLFRGAIMNSGSPLPTGDTVLESQQSAYNTVVEHAGCLGAADTLECLRTVSAETIVNASAVVPNLFDYPGLADAWAPRADGVFLEAPSQHLVLAGNVANVPFITGDALDEGTIFATGSFNVSTDEEFRDFVQQKFFSGTPESLLAPLFELYPDDPAAGSPFGTGDANQLAPQFKRMAAFQGDAVFQAPRRFFLDQRSLKQPAWSFISQRHAVTGLGYPHGSDFGPALGGDDLTDYIIQFTATLSPNGGASNRTIEWPQYDPLKRSVLELVDGEQGLKIGKDIARLEAMAALTQYSIAHPF</sequence>
<dbReference type="InterPro" id="IPR019826">
    <property type="entry name" value="Carboxylesterase_B_AS"/>
</dbReference>
<dbReference type="InterPro" id="IPR002018">
    <property type="entry name" value="CarbesteraseB"/>
</dbReference>
<dbReference type="GO" id="GO:0016787">
    <property type="term" value="F:hydrolase activity"/>
    <property type="evidence" value="ECO:0007669"/>
    <property type="project" value="UniProtKB-KW"/>
</dbReference>
<dbReference type="Pfam" id="PF00135">
    <property type="entry name" value="COesterase"/>
    <property type="match status" value="1"/>
</dbReference>
<gene>
    <name evidence="5" type="ORF">PYCCODRAFT_1199731</name>
</gene>
<dbReference type="AlphaFoldDB" id="A0A1Y2I9F9"/>
<dbReference type="Proteomes" id="UP000193067">
    <property type="component" value="Unassembled WGS sequence"/>
</dbReference>
<feature type="domain" description="Carboxylesterase type B" evidence="4">
    <location>
        <begin position="27"/>
        <end position="479"/>
    </location>
</feature>
<dbReference type="PANTHER" id="PTHR11559">
    <property type="entry name" value="CARBOXYLESTERASE"/>
    <property type="match status" value="1"/>
</dbReference>
<comment type="similarity">
    <text evidence="1 3">Belongs to the type-B carboxylesterase/lipase family.</text>
</comment>
<dbReference type="STRING" id="1353009.A0A1Y2I9F9"/>
<protein>
    <recommendedName>
        <fullName evidence="3">Carboxylic ester hydrolase</fullName>
        <ecNumber evidence="3">3.1.1.-</ecNumber>
    </recommendedName>
</protein>
<evidence type="ECO:0000313" key="5">
    <source>
        <dbReference type="EMBL" id="OSC97092.1"/>
    </source>
</evidence>
<dbReference type="PROSITE" id="PS00122">
    <property type="entry name" value="CARBOXYLESTERASE_B_1"/>
    <property type="match status" value="1"/>
</dbReference>
<dbReference type="InterPro" id="IPR029058">
    <property type="entry name" value="AB_hydrolase_fold"/>
</dbReference>
<feature type="chain" id="PRO_5011831166" description="Carboxylic ester hydrolase" evidence="3">
    <location>
        <begin position="27"/>
        <end position="554"/>
    </location>
</feature>
<reference evidence="5 6" key="1">
    <citation type="journal article" date="2015" name="Biotechnol. Biofuels">
        <title>Enhanced degradation of softwood versus hardwood by the white-rot fungus Pycnoporus coccineus.</title>
        <authorList>
            <person name="Couturier M."/>
            <person name="Navarro D."/>
            <person name="Chevret D."/>
            <person name="Henrissat B."/>
            <person name="Piumi F."/>
            <person name="Ruiz-Duenas F.J."/>
            <person name="Martinez A.T."/>
            <person name="Grigoriev I.V."/>
            <person name="Riley R."/>
            <person name="Lipzen A."/>
            <person name="Berrin J.G."/>
            <person name="Master E.R."/>
            <person name="Rosso M.N."/>
        </authorList>
    </citation>
    <scope>NUCLEOTIDE SEQUENCE [LARGE SCALE GENOMIC DNA]</scope>
    <source>
        <strain evidence="5 6">BRFM310</strain>
    </source>
</reference>
<organism evidence="5 6">
    <name type="scientific">Trametes coccinea (strain BRFM310)</name>
    <name type="common">Pycnoporus coccineus</name>
    <dbReference type="NCBI Taxonomy" id="1353009"/>
    <lineage>
        <taxon>Eukaryota</taxon>
        <taxon>Fungi</taxon>
        <taxon>Dikarya</taxon>
        <taxon>Basidiomycota</taxon>
        <taxon>Agaricomycotina</taxon>
        <taxon>Agaricomycetes</taxon>
        <taxon>Polyporales</taxon>
        <taxon>Polyporaceae</taxon>
        <taxon>Trametes</taxon>
    </lineage>
</organism>
<dbReference type="Gene3D" id="3.40.50.1820">
    <property type="entry name" value="alpha/beta hydrolase"/>
    <property type="match status" value="1"/>
</dbReference>
<feature type="signal peptide" evidence="3">
    <location>
        <begin position="1"/>
        <end position="26"/>
    </location>
</feature>
<keyword evidence="6" id="KW-1185">Reference proteome</keyword>
<dbReference type="EMBL" id="KZ084158">
    <property type="protein sequence ID" value="OSC97092.1"/>
    <property type="molecule type" value="Genomic_DNA"/>
</dbReference>
<dbReference type="InterPro" id="IPR050309">
    <property type="entry name" value="Type-B_Carboxylest/Lipase"/>
</dbReference>
<evidence type="ECO:0000256" key="3">
    <source>
        <dbReference type="RuleBase" id="RU361235"/>
    </source>
</evidence>
<dbReference type="OrthoDB" id="408631at2759"/>
<dbReference type="EC" id="3.1.1.-" evidence="3"/>
<evidence type="ECO:0000259" key="4">
    <source>
        <dbReference type="Pfam" id="PF00135"/>
    </source>
</evidence>
<evidence type="ECO:0000313" key="6">
    <source>
        <dbReference type="Proteomes" id="UP000193067"/>
    </source>
</evidence>
<evidence type="ECO:0000256" key="1">
    <source>
        <dbReference type="ARBA" id="ARBA00005964"/>
    </source>
</evidence>
<proteinExistence type="inferred from homology"/>